<evidence type="ECO:0000259" key="1">
    <source>
        <dbReference type="Pfam" id="PF13439"/>
    </source>
</evidence>
<accession>A0ABY7T6I0</accession>
<name>A0ABY7T6I0_9SPHI</name>
<proteinExistence type="predicted"/>
<organism evidence="2 3">
    <name type="scientific">Mucilaginibacter jinjuensis</name>
    <dbReference type="NCBI Taxonomy" id="1176721"/>
    <lineage>
        <taxon>Bacteria</taxon>
        <taxon>Pseudomonadati</taxon>
        <taxon>Bacteroidota</taxon>
        <taxon>Sphingobacteriia</taxon>
        <taxon>Sphingobacteriales</taxon>
        <taxon>Sphingobacteriaceae</taxon>
        <taxon>Mucilaginibacter</taxon>
    </lineage>
</organism>
<evidence type="ECO:0000313" key="2">
    <source>
        <dbReference type="EMBL" id="WCT11869.1"/>
    </source>
</evidence>
<keyword evidence="2" id="KW-0328">Glycosyltransferase</keyword>
<dbReference type="RefSeq" id="WP_273630063.1">
    <property type="nucleotide sequence ID" value="NZ_CP117167.1"/>
</dbReference>
<dbReference type="EC" id="2.4.-.-" evidence="2"/>
<keyword evidence="3" id="KW-1185">Reference proteome</keyword>
<gene>
    <name evidence="2" type="ORF">PQO05_24355</name>
</gene>
<reference evidence="2 3" key="1">
    <citation type="submission" date="2023-02" db="EMBL/GenBank/DDBJ databases">
        <title>Genome sequence of Mucilaginibacter jinjuensis strain KACC 16571.</title>
        <authorList>
            <person name="Kim S."/>
            <person name="Heo J."/>
            <person name="Kwon S.-W."/>
        </authorList>
    </citation>
    <scope>NUCLEOTIDE SEQUENCE [LARGE SCALE GENOMIC DNA]</scope>
    <source>
        <strain evidence="2 3">KACC 16571</strain>
    </source>
</reference>
<dbReference type="InterPro" id="IPR028098">
    <property type="entry name" value="Glyco_trans_4-like_N"/>
</dbReference>
<dbReference type="Proteomes" id="UP001216139">
    <property type="component" value="Chromosome"/>
</dbReference>
<feature type="domain" description="Glycosyltransferase subfamily 4-like N-terminal" evidence="1">
    <location>
        <begin position="24"/>
        <end position="206"/>
    </location>
</feature>
<dbReference type="Gene3D" id="3.40.50.2000">
    <property type="entry name" value="Glycogen Phosphorylase B"/>
    <property type="match status" value="2"/>
</dbReference>
<evidence type="ECO:0000313" key="3">
    <source>
        <dbReference type="Proteomes" id="UP001216139"/>
    </source>
</evidence>
<sequence length="407" mass="46672">MSSNKQILYISYDGMTDPLGQSQVISYMRGLSKQGYLFTIISFEKPDKFRQKGDEIRALLTRHNITWHPLIYTKKPPVVSTLYDFWRMNKLAFKLQKANNYAIVHCRSYLSALVGLNLKNRYGQAIKFIFDMRGFWIEERVDGKMWNLNNALYKRVYQFFKAKEQQFWKHADRIVILTNAGKQHMVDQENIPAEKIGVIPTCVDFDIFKLTTPTEQLQLKKQLGIAEQAKIFIYAGAVGGSYSIDVVFKAFALYRHYFKQAHLLLLTKDAVAINTSPLLQQYQINANELSVVEAPFTSVYQYLNIGHLGFVFYNQGWSNIARSPTKMGEYLACGLPVLVYGSIGDIDDLQNKLNIAIVNELTEKECFTAFDKINVDKDVQSIRAAAFDYCSLESGVAFYSGIYQEIQ</sequence>
<keyword evidence="2" id="KW-0808">Transferase</keyword>
<dbReference type="EMBL" id="CP117167">
    <property type="protein sequence ID" value="WCT11869.1"/>
    <property type="molecule type" value="Genomic_DNA"/>
</dbReference>
<protein>
    <submittedName>
        <fullName evidence="2">Glycosyltransferase</fullName>
        <ecNumber evidence="2">2.4.-.-</ecNumber>
    </submittedName>
</protein>
<dbReference type="Pfam" id="PF13439">
    <property type="entry name" value="Glyco_transf_4"/>
    <property type="match status" value="1"/>
</dbReference>
<dbReference type="GO" id="GO:0016757">
    <property type="term" value="F:glycosyltransferase activity"/>
    <property type="evidence" value="ECO:0007669"/>
    <property type="project" value="UniProtKB-KW"/>
</dbReference>
<dbReference type="SUPFAM" id="SSF53756">
    <property type="entry name" value="UDP-Glycosyltransferase/glycogen phosphorylase"/>
    <property type="match status" value="1"/>
</dbReference>